<dbReference type="EMBL" id="CP133612">
    <property type="protein sequence ID" value="WMV09558.1"/>
    <property type="molecule type" value="Genomic_DNA"/>
</dbReference>
<sequence length="27" mass="3204">MMTMLQLLLIKKEIQRELEFLVQSPGN</sequence>
<organism evidence="1 2">
    <name type="scientific">Solanum verrucosum</name>
    <dbReference type="NCBI Taxonomy" id="315347"/>
    <lineage>
        <taxon>Eukaryota</taxon>
        <taxon>Viridiplantae</taxon>
        <taxon>Streptophyta</taxon>
        <taxon>Embryophyta</taxon>
        <taxon>Tracheophyta</taxon>
        <taxon>Spermatophyta</taxon>
        <taxon>Magnoliopsida</taxon>
        <taxon>eudicotyledons</taxon>
        <taxon>Gunneridae</taxon>
        <taxon>Pentapetalae</taxon>
        <taxon>asterids</taxon>
        <taxon>lamiids</taxon>
        <taxon>Solanales</taxon>
        <taxon>Solanaceae</taxon>
        <taxon>Solanoideae</taxon>
        <taxon>Solaneae</taxon>
        <taxon>Solanum</taxon>
    </lineage>
</organism>
<gene>
    <name evidence="1" type="ORF">MTR67_002943</name>
</gene>
<evidence type="ECO:0000313" key="1">
    <source>
        <dbReference type="EMBL" id="WMV09558.1"/>
    </source>
</evidence>
<proteinExistence type="predicted"/>
<name>A0AAF0PRH5_SOLVR</name>
<evidence type="ECO:0000313" key="2">
    <source>
        <dbReference type="Proteomes" id="UP001234989"/>
    </source>
</evidence>
<dbReference type="AlphaFoldDB" id="A0AAF0PRH5"/>
<dbReference type="Proteomes" id="UP001234989">
    <property type="component" value="Chromosome 1"/>
</dbReference>
<accession>A0AAF0PRH5</accession>
<reference evidence="1" key="1">
    <citation type="submission" date="2023-08" db="EMBL/GenBank/DDBJ databases">
        <title>A de novo genome assembly of Solanum verrucosum Schlechtendal, a Mexican diploid species geographically isolated from the other diploid A-genome species in potato relatives.</title>
        <authorList>
            <person name="Hosaka K."/>
        </authorList>
    </citation>
    <scope>NUCLEOTIDE SEQUENCE</scope>
    <source>
        <tissue evidence="1">Young leaves</tissue>
    </source>
</reference>
<keyword evidence="2" id="KW-1185">Reference proteome</keyword>
<protein>
    <submittedName>
        <fullName evidence="1">Uncharacterized protein</fullName>
    </submittedName>
</protein>